<sequence>MTAFRTRICVRRSTEEPCGQRNYPRIVEQLVELALSTFGQRWLPTAIQIYGRLQELQDSNCLDLFESDTWRRSYARHTNKHLKIWTAWEAVNYRRNTPKIWNGQLVVRVRGARNKGMRAL</sequence>
<dbReference type="OrthoDB" id="10627936at2759"/>
<dbReference type="VEuPathDB" id="FungiDB:MGYG_05357"/>
<dbReference type="AlphaFoldDB" id="E4UVN3"/>
<dbReference type="GeneID" id="10028047"/>
<evidence type="ECO:0000313" key="1">
    <source>
        <dbReference type="EMBL" id="EFR02360.1"/>
    </source>
</evidence>
<keyword evidence="2" id="KW-1185">Reference proteome</keyword>
<accession>E4UVN3</accession>
<protein>
    <submittedName>
        <fullName evidence="1">Uncharacterized protein</fullName>
    </submittedName>
</protein>
<organism evidence="2">
    <name type="scientific">Arthroderma gypseum (strain ATCC MYA-4604 / CBS 118893)</name>
    <name type="common">Microsporum gypseum</name>
    <dbReference type="NCBI Taxonomy" id="535722"/>
    <lineage>
        <taxon>Eukaryota</taxon>
        <taxon>Fungi</taxon>
        <taxon>Dikarya</taxon>
        <taxon>Ascomycota</taxon>
        <taxon>Pezizomycotina</taxon>
        <taxon>Eurotiomycetes</taxon>
        <taxon>Eurotiomycetidae</taxon>
        <taxon>Onygenales</taxon>
        <taxon>Arthrodermataceae</taxon>
        <taxon>Nannizzia</taxon>
    </lineage>
</organism>
<gene>
    <name evidence="1" type="ORF">MGYG_05357</name>
</gene>
<dbReference type="Proteomes" id="UP000002669">
    <property type="component" value="Unassembled WGS sequence"/>
</dbReference>
<evidence type="ECO:0000313" key="2">
    <source>
        <dbReference type="Proteomes" id="UP000002669"/>
    </source>
</evidence>
<dbReference type="HOGENOM" id="CLU_2049133_0_0_1"/>
<dbReference type="EMBL" id="DS989825">
    <property type="protein sequence ID" value="EFR02360.1"/>
    <property type="molecule type" value="Genomic_DNA"/>
</dbReference>
<proteinExistence type="predicted"/>
<name>E4UVN3_ARTGP</name>
<reference evidence="2" key="1">
    <citation type="journal article" date="2012" name="MBio">
        <title>Comparative genome analysis of Trichophyton rubrum and related dermatophytes reveals candidate genes involved in infection.</title>
        <authorList>
            <person name="Martinez D.A."/>
            <person name="Oliver B.G."/>
            <person name="Graeser Y."/>
            <person name="Goldberg J.M."/>
            <person name="Li W."/>
            <person name="Martinez-Rossi N.M."/>
            <person name="Monod M."/>
            <person name="Shelest E."/>
            <person name="Barton R.C."/>
            <person name="Birch E."/>
            <person name="Brakhage A.A."/>
            <person name="Chen Z."/>
            <person name="Gurr S.J."/>
            <person name="Heiman D."/>
            <person name="Heitman J."/>
            <person name="Kosti I."/>
            <person name="Rossi A."/>
            <person name="Saif S."/>
            <person name="Samalova M."/>
            <person name="Saunders C.W."/>
            <person name="Shea T."/>
            <person name="Summerbell R.C."/>
            <person name="Xu J."/>
            <person name="Young S."/>
            <person name="Zeng Q."/>
            <person name="Birren B.W."/>
            <person name="Cuomo C.A."/>
            <person name="White T.C."/>
        </authorList>
    </citation>
    <scope>NUCLEOTIDE SEQUENCE [LARGE SCALE GENOMIC DNA]</scope>
    <source>
        <strain evidence="2">ATCC MYA-4604 / CBS 118893</strain>
    </source>
</reference>
<dbReference type="InParanoid" id="E4UVN3"/>
<dbReference type="eggNOG" id="ENOG502RQCF">
    <property type="taxonomic scope" value="Eukaryota"/>
</dbReference>
<dbReference type="RefSeq" id="XP_003172771.1">
    <property type="nucleotide sequence ID" value="XM_003172723.1"/>
</dbReference>